<keyword evidence="1" id="KW-1133">Transmembrane helix</keyword>
<evidence type="ECO:0000256" key="1">
    <source>
        <dbReference type="SAM" id="Phobius"/>
    </source>
</evidence>
<feature type="transmembrane region" description="Helical" evidence="1">
    <location>
        <begin position="47"/>
        <end position="66"/>
    </location>
</feature>
<keyword evidence="1" id="KW-0472">Membrane</keyword>
<dbReference type="RefSeq" id="WP_216957167.1">
    <property type="nucleotide sequence ID" value="NZ_JAHOPB010000001.1"/>
</dbReference>
<dbReference type="EMBL" id="JAHOPB010000001">
    <property type="protein sequence ID" value="MBU8872889.1"/>
    <property type="molecule type" value="Genomic_DNA"/>
</dbReference>
<name>A0ABS6IE61_9HYPH</name>
<gene>
    <name evidence="2" type="ORF">KQ910_03900</name>
</gene>
<feature type="transmembrane region" description="Helical" evidence="1">
    <location>
        <begin position="101"/>
        <end position="120"/>
    </location>
</feature>
<evidence type="ECO:0000313" key="2">
    <source>
        <dbReference type="EMBL" id="MBU8872889.1"/>
    </source>
</evidence>
<evidence type="ECO:0000313" key="3">
    <source>
        <dbReference type="Proteomes" id="UP000727907"/>
    </source>
</evidence>
<comment type="caution">
    <text evidence="2">The sequence shown here is derived from an EMBL/GenBank/DDBJ whole genome shotgun (WGS) entry which is preliminary data.</text>
</comment>
<sequence length="183" mass="19591">MSPDRDESVPTAVPTDDPPLLKWRGIAAIAFAALVFFWPHLAAVHLVYLWGGYSLVDGLLTWAVAIRGGPGTPRVWLGLMGGAGVACAASVIVAPELVGRYLVPLVSAWAVCTGLLQLWIALKIRGAVERGWVVSLDGLGAIAFGLGLLLFYRFEFEAFVWMIGIFSGMLGALFLLAHAWLDG</sequence>
<dbReference type="Proteomes" id="UP000727907">
    <property type="component" value="Unassembled WGS sequence"/>
</dbReference>
<proteinExistence type="predicted"/>
<keyword evidence="3" id="KW-1185">Reference proteome</keyword>
<reference evidence="2 3" key="1">
    <citation type="submission" date="2021-06" db="EMBL/GenBank/DDBJ databases">
        <authorList>
            <person name="Lee D.H."/>
        </authorList>
    </citation>
    <scope>NUCLEOTIDE SEQUENCE [LARGE SCALE GENOMIC DNA]</scope>
    <source>
        <strain evidence="2 3">MMS21-HV4-11</strain>
    </source>
</reference>
<keyword evidence="1" id="KW-0812">Transmembrane</keyword>
<feature type="transmembrane region" description="Helical" evidence="1">
    <location>
        <begin position="75"/>
        <end position="95"/>
    </location>
</feature>
<organism evidence="2 3">
    <name type="scientific">Reyranella humidisoli</name>
    <dbReference type="NCBI Taxonomy" id="2849149"/>
    <lineage>
        <taxon>Bacteria</taxon>
        <taxon>Pseudomonadati</taxon>
        <taxon>Pseudomonadota</taxon>
        <taxon>Alphaproteobacteria</taxon>
        <taxon>Hyphomicrobiales</taxon>
        <taxon>Reyranellaceae</taxon>
        <taxon>Reyranella</taxon>
    </lineage>
</organism>
<protein>
    <submittedName>
        <fullName evidence="2">DUF308 domain-containing protein</fullName>
    </submittedName>
</protein>
<feature type="transmembrane region" description="Helical" evidence="1">
    <location>
        <begin position="21"/>
        <end position="41"/>
    </location>
</feature>
<dbReference type="Pfam" id="PF03729">
    <property type="entry name" value="DUF308"/>
    <property type="match status" value="1"/>
</dbReference>
<feature type="transmembrane region" description="Helical" evidence="1">
    <location>
        <begin position="132"/>
        <end position="152"/>
    </location>
</feature>
<dbReference type="InterPro" id="IPR005325">
    <property type="entry name" value="DUF308_memb"/>
</dbReference>
<feature type="transmembrane region" description="Helical" evidence="1">
    <location>
        <begin position="158"/>
        <end position="181"/>
    </location>
</feature>
<accession>A0ABS6IE61</accession>